<feature type="transmembrane region" description="Helical" evidence="9">
    <location>
        <begin position="258"/>
        <end position="281"/>
    </location>
</feature>
<evidence type="ECO:0000256" key="3">
    <source>
        <dbReference type="ARBA" id="ARBA00022448"/>
    </source>
</evidence>
<keyword evidence="5 9" id="KW-1133">Transmembrane helix</keyword>
<dbReference type="InterPro" id="IPR036259">
    <property type="entry name" value="MFS_trans_sf"/>
</dbReference>
<gene>
    <name evidence="11" type="ORF">AB675_10114</name>
</gene>
<evidence type="ECO:0000259" key="10">
    <source>
        <dbReference type="PROSITE" id="PS50850"/>
    </source>
</evidence>
<feature type="transmembrane region" description="Helical" evidence="9">
    <location>
        <begin position="293"/>
        <end position="316"/>
    </location>
</feature>
<dbReference type="PROSITE" id="PS00217">
    <property type="entry name" value="SUGAR_TRANSPORT_2"/>
    <property type="match status" value="1"/>
</dbReference>
<dbReference type="PANTHER" id="PTHR48022">
    <property type="entry name" value="PLASTIDIC GLUCOSE TRANSPORTER 4"/>
    <property type="match status" value="1"/>
</dbReference>
<feature type="transmembrane region" description="Helical" evidence="9">
    <location>
        <begin position="325"/>
        <end position="346"/>
    </location>
</feature>
<feature type="transmembrane region" description="Helical" evidence="9">
    <location>
        <begin position="358"/>
        <end position="381"/>
    </location>
</feature>
<keyword evidence="4 9" id="KW-0812">Transmembrane</keyword>
<evidence type="ECO:0000256" key="7">
    <source>
        <dbReference type="RuleBase" id="RU003346"/>
    </source>
</evidence>
<reference evidence="11 12" key="1">
    <citation type="submission" date="2015-06" db="EMBL/GenBank/DDBJ databases">
        <title>Draft genome of the ant-associated black yeast Phialophora attae CBS 131958.</title>
        <authorList>
            <person name="Moreno L.F."/>
            <person name="Stielow B.J."/>
            <person name="de Hoog S."/>
            <person name="Vicente V.A."/>
            <person name="Weiss V.A."/>
            <person name="de Vries M."/>
            <person name="Cruz L.M."/>
            <person name="Souza E.M."/>
        </authorList>
    </citation>
    <scope>NUCLEOTIDE SEQUENCE [LARGE SCALE GENOMIC DNA]</scope>
    <source>
        <strain evidence="11 12">CBS 131958</strain>
    </source>
</reference>
<keyword evidence="6 9" id="KW-0472">Membrane</keyword>
<keyword evidence="3 7" id="KW-0813">Transport</keyword>
<comment type="similarity">
    <text evidence="2 7">Belongs to the major facilitator superfamily. Sugar transporter (TC 2.A.1.1) family.</text>
</comment>
<keyword evidence="11" id="KW-0762">Sugar transport</keyword>
<feature type="transmembrane region" description="Helical" evidence="9">
    <location>
        <begin position="135"/>
        <end position="155"/>
    </location>
</feature>
<dbReference type="Proteomes" id="UP000038010">
    <property type="component" value="Unassembled WGS sequence"/>
</dbReference>
<keyword evidence="12" id="KW-1185">Reference proteome</keyword>
<comment type="subcellular location">
    <subcellularLocation>
        <location evidence="1">Membrane</location>
        <topology evidence="1">Multi-pass membrane protein</topology>
    </subcellularLocation>
</comment>
<organism evidence="11 12">
    <name type="scientific">Cyphellophora attinorum</name>
    <dbReference type="NCBI Taxonomy" id="1664694"/>
    <lineage>
        <taxon>Eukaryota</taxon>
        <taxon>Fungi</taxon>
        <taxon>Dikarya</taxon>
        <taxon>Ascomycota</taxon>
        <taxon>Pezizomycotina</taxon>
        <taxon>Eurotiomycetes</taxon>
        <taxon>Chaetothyriomycetidae</taxon>
        <taxon>Chaetothyriales</taxon>
        <taxon>Cyphellophoraceae</taxon>
        <taxon>Cyphellophora</taxon>
    </lineage>
</organism>
<dbReference type="EMBL" id="LFJN01000043">
    <property type="protein sequence ID" value="KPI35193.1"/>
    <property type="molecule type" value="Genomic_DNA"/>
</dbReference>
<dbReference type="GO" id="GO:0016020">
    <property type="term" value="C:membrane"/>
    <property type="evidence" value="ECO:0007669"/>
    <property type="project" value="UniProtKB-SubCell"/>
</dbReference>
<feature type="transmembrane region" description="Helical" evidence="9">
    <location>
        <begin position="77"/>
        <end position="97"/>
    </location>
</feature>
<dbReference type="OrthoDB" id="6133115at2759"/>
<evidence type="ECO:0000256" key="6">
    <source>
        <dbReference type="ARBA" id="ARBA00023136"/>
    </source>
</evidence>
<dbReference type="PANTHER" id="PTHR48022:SF2">
    <property type="entry name" value="PLASTIDIC GLUCOSE TRANSPORTER 4"/>
    <property type="match status" value="1"/>
</dbReference>
<sequence length="520" mass="56660">MGVGFTVRCAVFATVGSLIYGYDSGIISTTLGQAAFPTYFNNPSPDLTGAIVSTYSGGQGVGNLLGGWLGDLLGRKLTIWLATSLALIGAVLQTAAVNIEMFLVGRIIAGVAIGLVYSVASIYNAEIAPPKIRGIIVGLQTQMISIGYASSNWMGLFGSYAEGDAAWRIPLGIQCVPAVVLIIGLFWLPESPRWYVYKGKDEKARKVIQRLHADIAKEDPGFCDTEYMQMKQQIEYEREVAIKSWWSLFSKTSYRYRLILGIGLQVFLQTTGVNVVNYYQTSLFEGVGIQGRAVLWTSAGFGMVGVIANAICLTFVDKVGRKKPLAYTSIALVIDMILIMVFSKYYSNSNNKVGQGFAIAWIFLFSFIFSLGYNALQLVYISEIFPTALRSRATAICAFFGTATGLLFNQLSPKAFAAISWRYYSVFIACDAVAAFCFFIFYPETKGKTLEEMAALFGDDLAFTDHLGPKEGDADLSLHKHAVEGKHDAGLEPGISEKEQSPSKSHGEVGRSIATPREGE</sequence>
<dbReference type="InterPro" id="IPR003663">
    <property type="entry name" value="Sugar/inositol_transpt"/>
</dbReference>
<name>A0A0N1GXP5_9EURO</name>
<feature type="transmembrane region" description="Helical" evidence="9">
    <location>
        <begin position="103"/>
        <end position="123"/>
    </location>
</feature>
<dbReference type="NCBIfam" id="TIGR00879">
    <property type="entry name" value="SP"/>
    <property type="match status" value="1"/>
</dbReference>
<feature type="compositionally biased region" description="Basic and acidic residues" evidence="8">
    <location>
        <begin position="487"/>
        <end position="509"/>
    </location>
</feature>
<dbReference type="FunFam" id="1.20.1250.20:FF:000134">
    <property type="entry name" value="MFS sugar transporter protein"/>
    <property type="match status" value="1"/>
</dbReference>
<feature type="transmembrane region" description="Helical" evidence="9">
    <location>
        <begin position="393"/>
        <end position="411"/>
    </location>
</feature>
<dbReference type="RefSeq" id="XP_017995156.1">
    <property type="nucleotide sequence ID" value="XM_018138862.1"/>
</dbReference>
<evidence type="ECO:0000313" key="11">
    <source>
        <dbReference type="EMBL" id="KPI35193.1"/>
    </source>
</evidence>
<evidence type="ECO:0000256" key="8">
    <source>
        <dbReference type="SAM" id="MobiDB-lite"/>
    </source>
</evidence>
<dbReference type="AlphaFoldDB" id="A0A0N1GXP5"/>
<feature type="region of interest" description="Disordered" evidence="8">
    <location>
        <begin position="487"/>
        <end position="520"/>
    </location>
</feature>
<dbReference type="VEuPathDB" id="FungiDB:AB675_10114"/>
<evidence type="ECO:0000256" key="1">
    <source>
        <dbReference type="ARBA" id="ARBA00004141"/>
    </source>
</evidence>
<dbReference type="PROSITE" id="PS50850">
    <property type="entry name" value="MFS"/>
    <property type="match status" value="1"/>
</dbReference>
<feature type="transmembrane region" description="Helical" evidence="9">
    <location>
        <begin position="167"/>
        <end position="188"/>
    </location>
</feature>
<comment type="caution">
    <text evidence="11">The sequence shown here is derived from an EMBL/GenBank/DDBJ whole genome shotgun (WGS) entry which is preliminary data.</text>
</comment>
<dbReference type="GeneID" id="28730742"/>
<dbReference type="InterPro" id="IPR020846">
    <property type="entry name" value="MFS_dom"/>
</dbReference>
<feature type="domain" description="Major facilitator superfamily (MFS) profile" evidence="10">
    <location>
        <begin position="9"/>
        <end position="446"/>
    </location>
</feature>
<dbReference type="Pfam" id="PF00083">
    <property type="entry name" value="Sugar_tr"/>
    <property type="match status" value="1"/>
</dbReference>
<protein>
    <submittedName>
        <fullName evidence="11">High-affinity glucose transporter</fullName>
    </submittedName>
</protein>
<dbReference type="InterPro" id="IPR005829">
    <property type="entry name" value="Sugar_transporter_CS"/>
</dbReference>
<evidence type="ECO:0000256" key="5">
    <source>
        <dbReference type="ARBA" id="ARBA00022989"/>
    </source>
</evidence>
<evidence type="ECO:0000256" key="9">
    <source>
        <dbReference type="SAM" id="Phobius"/>
    </source>
</evidence>
<feature type="transmembrane region" description="Helical" evidence="9">
    <location>
        <begin position="423"/>
        <end position="442"/>
    </location>
</feature>
<evidence type="ECO:0000256" key="4">
    <source>
        <dbReference type="ARBA" id="ARBA00022692"/>
    </source>
</evidence>
<dbReference type="PRINTS" id="PR00171">
    <property type="entry name" value="SUGRTRNSPORT"/>
</dbReference>
<dbReference type="InterPro" id="IPR050360">
    <property type="entry name" value="MFS_Sugar_Transporters"/>
</dbReference>
<dbReference type="InterPro" id="IPR005828">
    <property type="entry name" value="MFS_sugar_transport-like"/>
</dbReference>
<proteinExistence type="inferred from homology"/>
<dbReference type="GO" id="GO:0005351">
    <property type="term" value="F:carbohydrate:proton symporter activity"/>
    <property type="evidence" value="ECO:0007669"/>
    <property type="project" value="TreeGrafter"/>
</dbReference>
<dbReference type="Gene3D" id="1.20.1250.20">
    <property type="entry name" value="MFS general substrate transporter like domains"/>
    <property type="match status" value="1"/>
</dbReference>
<accession>A0A0N1GXP5</accession>
<evidence type="ECO:0000256" key="2">
    <source>
        <dbReference type="ARBA" id="ARBA00010992"/>
    </source>
</evidence>
<dbReference type="SUPFAM" id="SSF103473">
    <property type="entry name" value="MFS general substrate transporter"/>
    <property type="match status" value="1"/>
</dbReference>
<evidence type="ECO:0000313" key="12">
    <source>
        <dbReference type="Proteomes" id="UP000038010"/>
    </source>
</evidence>